<dbReference type="PIRSF" id="PIRSF020680">
    <property type="entry name" value="PhnH"/>
    <property type="match status" value="1"/>
</dbReference>
<comment type="caution">
    <text evidence="1">The sequence shown here is derived from an EMBL/GenBank/DDBJ whole genome shotgun (WGS) entry which is preliminary data.</text>
</comment>
<dbReference type="Proteomes" id="UP000766336">
    <property type="component" value="Unassembled WGS sequence"/>
</dbReference>
<dbReference type="Pfam" id="PF05845">
    <property type="entry name" value="PhnH"/>
    <property type="match status" value="1"/>
</dbReference>
<dbReference type="InterPro" id="IPR038058">
    <property type="entry name" value="PhnH-like_sp"/>
</dbReference>
<evidence type="ECO:0000313" key="1">
    <source>
        <dbReference type="EMBL" id="MBS7811621.1"/>
    </source>
</evidence>
<evidence type="ECO:0000313" key="2">
    <source>
        <dbReference type="Proteomes" id="UP000766336"/>
    </source>
</evidence>
<dbReference type="InterPro" id="IPR008772">
    <property type="entry name" value="Phosphonate_metab_PhnH"/>
</dbReference>
<dbReference type="EMBL" id="JAHCDA010000002">
    <property type="protein sequence ID" value="MBS7811621.1"/>
    <property type="molecule type" value="Genomic_DNA"/>
</dbReference>
<reference evidence="1 2" key="1">
    <citation type="submission" date="2021-05" db="EMBL/GenBank/DDBJ databases">
        <title>Roseococcus sp. XZZS9, whole genome shotgun sequencing project.</title>
        <authorList>
            <person name="Zhao G."/>
            <person name="Shen L."/>
        </authorList>
    </citation>
    <scope>NUCLEOTIDE SEQUENCE [LARGE SCALE GENOMIC DNA]</scope>
    <source>
        <strain evidence="1 2">XZZS9</strain>
    </source>
</reference>
<keyword evidence="1" id="KW-0456">Lyase</keyword>
<dbReference type="GO" id="GO:0016829">
    <property type="term" value="F:lyase activity"/>
    <property type="evidence" value="ECO:0007669"/>
    <property type="project" value="UniProtKB-KW"/>
</dbReference>
<dbReference type="RefSeq" id="WP_213670286.1">
    <property type="nucleotide sequence ID" value="NZ_JAHCDA010000002.1"/>
</dbReference>
<dbReference type="SUPFAM" id="SSF159709">
    <property type="entry name" value="PhnH-like"/>
    <property type="match status" value="1"/>
</dbReference>
<sequence length="189" mass="20007">MKPAFNDPVFGAQETFRALMDAMARPGRLQRCDTLPDLPEALAPAAAAALLALADAETPVWTDATGEAREWIAFHTGAPLVAEAGKAQFLLATGAMPRLSTLDPGTDETPQDSATLILQLEALNEDAGWRLTGPGIEHEHRLAASGLPENFAAQWAANRKGFPCGVDLVLCAGARLAALPRTTLIEEAR</sequence>
<keyword evidence="2" id="KW-1185">Reference proteome</keyword>
<organism evidence="1 2">
    <name type="scientific">Roseococcus pinisoli</name>
    <dbReference type="NCBI Taxonomy" id="2835040"/>
    <lineage>
        <taxon>Bacteria</taxon>
        <taxon>Pseudomonadati</taxon>
        <taxon>Pseudomonadota</taxon>
        <taxon>Alphaproteobacteria</taxon>
        <taxon>Acetobacterales</taxon>
        <taxon>Roseomonadaceae</taxon>
        <taxon>Roseococcus</taxon>
    </lineage>
</organism>
<dbReference type="Gene3D" id="3.40.50.11310">
    <property type="entry name" value="Bacterial phosphonate metabolism protein PhnH"/>
    <property type="match status" value="1"/>
</dbReference>
<gene>
    <name evidence="1" type="primary">phnH</name>
    <name evidence="1" type="ORF">KHU32_11795</name>
</gene>
<name>A0ABS5QD45_9PROT</name>
<proteinExistence type="predicted"/>
<accession>A0ABS5QD45</accession>
<dbReference type="NCBIfam" id="TIGR03292">
    <property type="entry name" value="PhnH_redo"/>
    <property type="match status" value="1"/>
</dbReference>
<protein>
    <submittedName>
        <fullName evidence="1">Phosphonate C-P lyase system protein PhnH</fullName>
    </submittedName>
</protein>